<proteinExistence type="predicted"/>
<accession>A0A2S9QBV6</accession>
<feature type="chain" id="PRO_5015466977" evidence="2">
    <location>
        <begin position="22"/>
        <end position="101"/>
    </location>
</feature>
<protein>
    <submittedName>
        <fullName evidence="3">Uncharacterized protein</fullName>
    </submittedName>
</protein>
<keyword evidence="4" id="KW-1185">Reference proteome</keyword>
<feature type="signal peptide" evidence="2">
    <location>
        <begin position="1"/>
        <end position="21"/>
    </location>
</feature>
<feature type="region of interest" description="Disordered" evidence="1">
    <location>
        <begin position="32"/>
        <end position="67"/>
    </location>
</feature>
<dbReference type="RefSeq" id="WP_105863043.1">
    <property type="nucleotide sequence ID" value="NZ_PUEJ01000005.1"/>
</dbReference>
<dbReference type="EMBL" id="PUEJ01000005">
    <property type="protein sequence ID" value="PRH86818.1"/>
    <property type="molecule type" value="Genomic_DNA"/>
</dbReference>
<comment type="caution">
    <text evidence="3">The sequence shown here is derived from an EMBL/GenBank/DDBJ whole genome shotgun (WGS) entry which is preliminary data.</text>
</comment>
<organism evidence="3 4">
    <name type="scientific">Labrys okinawensis</name>
    <dbReference type="NCBI Taxonomy" id="346911"/>
    <lineage>
        <taxon>Bacteria</taxon>
        <taxon>Pseudomonadati</taxon>
        <taxon>Pseudomonadota</taxon>
        <taxon>Alphaproteobacteria</taxon>
        <taxon>Hyphomicrobiales</taxon>
        <taxon>Xanthobacteraceae</taxon>
        <taxon>Labrys</taxon>
    </lineage>
</organism>
<sequence>MKLSACTALLLLPLLGTSVLAEEFALPDLRVEQPRHKKPAPAAGKAPALGNPASQWAPDAEDKSSKAFTARPDICGGCELKLNARQVTREDRLRRPFEVFE</sequence>
<dbReference type="Proteomes" id="UP000237682">
    <property type="component" value="Unassembled WGS sequence"/>
</dbReference>
<dbReference type="AlphaFoldDB" id="A0A2S9QBV6"/>
<name>A0A2S9QBV6_9HYPH</name>
<evidence type="ECO:0000256" key="1">
    <source>
        <dbReference type="SAM" id="MobiDB-lite"/>
    </source>
</evidence>
<dbReference type="OrthoDB" id="9845220at2"/>
<gene>
    <name evidence="3" type="ORF">C5L14_16095</name>
</gene>
<reference evidence="3 4" key="1">
    <citation type="submission" date="2018-02" db="EMBL/GenBank/DDBJ databases">
        <title>Whole genome sequencing of endophytic bacterium.</title>
        <authorList>
            <person name="Eedara R."/>
            <person name="Podile A.R."/>
        </authorList>
    </citation>
    <scope>NUCLEOTIDE SEQUENCE [LARGE SCALE GENOMIC DNA]</scope>
    <source>
        <strain evidence="3 4">RP1T</strain>
    </source>
</reference>
<evidence type="ECO:0000256" key="2">
    <source>
        <dbReference type="SAM" id="SignalP"/>
    </source>
</evidence>
<evidence type="ECO:0000313" key="4">
    <source>
        <dbReference type="Proteomes" id="UP000237682"/>
    </source>
</evidence>
<keyword evidence="2" id="KW-0732">Signal</keyword>
<evidence type="ECO:0000313" key="3">
    <source>
        <dbReference type="EMBL" id="PRH86818.1"/>
    </source>
</evidence>